<dbReference type="InterPro" id="IPR030474">
    <property type="entry name" value="IL-6/GCSF/MGF"/>
</dbReference>
<dbReference type="InterPro" id="IPR003574">
    <property type="entry name" value="IL-6-like"/>
</dbReference>
<keyword evidence="7" id="KW-1185">Reference proteome</keyword>
<dbReference type="EMBL" id="JAPFRF010000009">
    <property type="protein sequence ID" value="KAJ7322398.1"/>
    <property type="molecule type" value="Genomic_DNA"/>
</dbReference>
<gene>
    <name evidence="6" type="ORF">JRQ81_018685</name>
</gene>
<evidence type="ECO:0000256" key="1">
    <source>
        <dbReference type="ARBA" id="ARBA00007432"/>
    </source>
</evidence>
<dbReference type="Proteomes" id="UP001142489">
    <property type="component" value="Unassembled WGS sequence"/>
</dbReference>
<dbReference type="GO" id="GO:0005125">
    <property type="term" value="F:cytokine activity"/>
    <property type="evidence" value="ECO:0007669"/>
    <property type="project" value="InterPro"/>
</dbReference>
<comment type="function">
    <text evidence="4">Cytokine with a wide variety of biological functions in immunity, tissue regeneration, and metabolism. Binds to IL6R, then the complex associates to the signaling subunit IL6ST/gp130 to trigger the intracellular IL6-signaling pathway. The interaction with the membrane-bound IL6R and IL6ST stimulates 'classic signaling', whereas the binding of IL6 and soluble IL6R to IL6ST stimulates 'trans-signaling'. Alternatively, 'cluster signaling' occurs when membrane-bound IL6:IL6R complexes on transmitter cells activate IL6ST receptors on neighboring receiver cells.</text>
</comment>
<dbReference type="GO" id="GO:0030154">
    <property type="term" value="P:cell differentiation"/>
    <property type="evidence" value="ECO:0007669"/>
    <property type="project" value="InterPro"/>
</dbReference>
<evidence type="ECO:0000313" key="7">
    <source>
        <dbReference type="Proteomes" id="UP001142489"/>
    </source>
</evidence>
<dbReference type="SMART" id="SM00126">
    <property type="entry name" value="IL6"/>
    <property type="match status" value="1"/>
</dbReference>
<dbReference type="Pfam" id="PF00489">
    <property type="entry name" value="IL6"/>
    <property type="match status" value="1"/>
</dbReference>
<comment type="similarity">
    <text evidence="1">Belongs to the IL-6 superfamily.</text>
</comment>
<feature type="chain" id="PRO_5040133119" description="Interleukin-6" evidence="5">
    <location>
        <begin position="25"/>
        <end position="170"/>
    </location>
</feature>
<dbReference type="GO" id="GO:0005896">
    <property type="term" value="C:interleukin-6 receptor complex"/>
    <property type="evidence" value="ECO:0007669"/>
    <property type="project" value="TreeGrafter"/>
</dbReference>
<dbReference type="OrthoDB" id="8943569at2759"/>
<dbReference type="Gene3D" id="1.20.1250.10">
    <property type="match status" value="1"/>
</dbReference>
<dbReference type="PANTHER" id="PTHR48494">
    <property type="entry name" value="INTERLEUKIN-6"/>
    <property type="match status" value="1"/>
</dbReference>
<dbReference type="AlphaFoldDB" id="A0A9Q1AZL0"/>
<reference evidence="6" key="1">
    <citation type="journal article" date="2023" name="DNA Res.">
        <title>Chromosome-level genome assembly of Phrynocephalus forsythii using third-generation DNA sequencing and Hi-C analysis.</title>
        <authorList>
            <person name="Qi Y."/>
            <person name="Zhao W."/>
            <person name="Zhao Y."/>
            <person name="Niu C."/>
            <person name="Cao S."/>
            <person name="Zhang Y."/>
        </authorList>
    </citation>
    <scope>NUCLEOTIDE SEQUENCE</scope>
    <source>
        <tissue evidence="6">Muscle</tissue>
    </source>
</reference>
<dbReference type="GO" id="GO:0046427">
    <property type="term" value="P:positive regulation of receptor signaling pathway via JAK-STAT"/>
    <property type="evidence" value="ECO:0007669"/>
    <property type="project" value="TreeGrafter"/>
</dbReference>
<dbReference type="SUPFAM" id="SSF47266">
    <property type="entry name" value="4-helical cytokines"/>
    <property type="match status" value="1"/>
</dbReference>
<proteinExistence type="inferred from homology"/>
<organism evidence="6 7">
    <name type="scientific">Phrynocephalus forsythii</name>
    <dbReference type="NCBI Taxonomy" id="171643"/>
    <lineage>
        <taxon>Eukaryota</taxon>
        <taxon>Metazoa</taxon>
        <taxon>Chordata</taxon>
        <taxon>Craniata</taxon>
        <taxon>Vertebrata</taxon>
        <taxon>Euteleostomi</taxon>
        <taxon>Lepidosauria</taxon>
        <taxon>Squamata</taxon>
        <taxon>Bifurcata</taxon>
        <taxon>Unidentata</taxon>
        <taxon>Episquamata</taxon>
        <taxon>Toxicofera</taxon>
        <taxon>Iguania</taxon>
        <taxon>Acrodonta</taxon>
        <taxon>Agamidae</taxon>
        <taxon>Agaminae</taxon>
        <taxon>Phrynocephalus</taxon>
    </lineage>
</organism>
<evidence type="ECO:0000256" key="2">
    <source>
        <dbReference type="ARBA" id="ARBA00019464"/>
    </source>
</evidence>
<evidence type="ECO:0000256" key="4">
    <source>
        <dbReference type="ARBA" id="ARBA00023441"/>
    </source>
</evidence>
<dbReference type="PRINTS" id="PR00433">
    <property type="entry name" value="IL6GCSFMGF"/>
</dbReference>
<dbReference type="GO" id="GO:0006955">
    <property type="term" value="P:immune response"/>
    <property type="evidence" value="ECO:0007669"/>
    <property type="project" value="InterPro"/>
</dbReference>
<dbReference type="GO" id="GO:0005615">
    <property type="term" value="C:extracellular space"/>
    <property type="evidence" value="ECO:0007669"/>
    <property type="project" value="InterPro"/>
</dbReference>
<dbReference type="PANTHER" id="PTHR48494:SF1">
    <property type="entry name" value="INTERLEUKIN-6"/>
    <property type="match status" value="1"/>
</dbReference>
<dbReference type="GO" id="GO:0006953">
    <property type="term" value="P:acute-phase response"/>
    <property type="evidence" value="ECO:0007669"/>
    <property type="project" value="UniProtKB-KW"/>
</dbReference>
<protein>
    <recommendedName>
        <fullName evidence="2">Interleukin-6</fullName>
    </recommendedName>
</protein>
<accession>A0A9Q1AZL0</accession>
<dbReference type="InterPro" id="IPR009079">
    <property type="entry name" value="4_helix_cytokine-like_core"/>
</dbReference>
<evidence type="ECO:0000256" key="3">
    <source>
        <dbReference type="ARBA" id="ARBA00022486"/>
    </source>
</evidence>
<sequence length="170" mass="18797">MSVLLSACCFWAAAALMMSSGARGFPLGDSSGDEEFSDDPCARPAPVGGSLCLALELQRKAASWNAKETCLRKLSSGLYAFQTFLEYIEETCMEVHNTASILPETQRLADNLQLMMNSPDTVTMPLPEIQKVISAKLREQRGWNATVIKHLILKEFTAFMEKTTRAIRCL</sequence>
<feature type="signal peptide" evidence="5">
    <location>
        <begin position="1"/>
        <end position="24"/>
    </location>
</feature>
<keyword evidence="5" id="KW-0732">Signal</keyword>
<keyword evidence="3" id="KW-0011">Acute phase</keyword>
<name>A0A9Q1AZL0_9SAUR</name>
<evidence type="ECO:0000313" key="6">
    <source>
        <dbReference type="EMBL" id="KAJ7322398.1"/>
    </source>
</evidence>
<comment type="caution">
    <text evidence="6">The sequence shown here is derived from an EMBL/GenBank/DDBJ whole genome shotgun (WGS) entry which is preliminary data.</text>
</comment>
<dbReference type="GO" id="GO:0005138">
    <property type="term" value="F:interleukin-6 receptor binding"/>
    <property type="evidence" value="ECO:0007669"/>
    <property type="project" value="InterPro"/>
</dbReference>
<evidence type="ECO:0000256" key="5">
    <source>
        <dbReference type="SAM" id="SignalP"/>
    </source>
</evidence>